<organism evidence="2 3">
    <name type="scientific">Exidia glandulosa HHB12029</name>
    <dbReference type="NCBI Taxonomy" id="1314781"/>
    <lineage>
        <taxon>Eukaryota</taxon>
        <taxon>Fungi</taxon>
        <taxon>Dikarya</taxon>
        <taxon>Basidiomycota</taxon>
        <taxon>Agaricomycotina</taxon>
        <taxon>Agaricomycetes</taxon>
        <taxon>Auriculariales</taxon>
        <taxon>Exidiaceae</taxon>
        <taxon>Exidia</taxon>
    </lineage>
</organism>
<keyword evidence="3" id="KW-1185">Reference proteome</keyword>
<gene>
    <name evidence="2" type="ORF">EXIGLDRAFT_471270</name>
</gene>
<keyword evidence="1" id="KW-1133">Transmembrane helix</keyword>
<evidence type="ECO:0000313" key="2">
    <source>
        <dbReference type="EMBL" id="KZV79418.1"/>
    </source>
</evidence>
<name>A0A165AU90_EXIGL</name>
<keyword evidence="1" id="KW-0812">Transmembrane</keyword>
<accession>A0A165AU90</accession>
<proteinExistence type="predicted"/>
<dbReference type="Proteomes" id="UP000077266">
    <property type="component" value="Unassembled WGS sequence"/>
</dbReference>
<sequence>MPHPLLPFTERVHLVYPIVIHALRQHLRSLAKSTAYHDTAAQTDVDHSPYNLRAAIIAASAGAALMFLVVGCLLFWAWLRQRRRRRLIGRFFRPDSRPYTSHRRPREAQDIDVRRHIDLMLEILPPQPLAAARLPPYKGSSGEPVYPRFTVPG</sequence>
<evidence type="ECO:0000256" key="1">
    <source>
        <dbReference type="SAM" id="Phobius"/>
    </source>
</evidence>
<feature type="transmembrane region" description="Helical" evidence="1">
    <location>
        <begin position="54"/>
        <end position="79"/>
    </location>
</feature>
<dbReference type="InParanoid" id="A0A165AU90"/>
<evidence type="ECO:0000313" key="3">
    <source>
        <dbReference type="Proteomes" id="UP000077266"/>
    </source>
</evidence>
<protein>
    <submittedName>
        <fullName evidence="2">Uncharacterized protein</fullName>
    </submittedName>
</protein>
<keyword evidence="1" id="KW-0472">Membrane</keyword>
<dbReference type="EMBL" id="KV426624">
    <property type="protein sequence ID" value="KZV79418.1"/>
    <property type="molecule type" value="Genomic_DNA"/>
</dbReference>
<reference evidence="2 3" key="1">
    <citation type="journal article" date="2016" name="Mol. Biol. Evol.">
        <title>Comparative Genomics of Early-Diverging Mushroom-Forming Fungi Provides Insights into the Origins of Lignocellulose Decay Capabilities.</title>
        <authorList>
            <person name="Nagy L.G."/>
            <person name="Riley R."/>
            <person name="Tritt A."/>
            <person name="Adam C."/>
            <person name="Daum C."/>
            <person name="Floudas D."/>
            <person name="Sun H."/>
            <person name="Yadav J.S."/>
            <person name="Pangilinan J."/>
            <person name="Larsson K.H."/>
            <person name="Matsuura K."/>
            <person name="Barry K."/>
            <person name="Labutti K."/>
            <person name="Kuo R."/>
            <person name="Ohm R.A."/>
            <person name="Bhattacharya S.S."/>
            <person name="Shirouzu T."/>
            <person name="Yoshinaga Y."/>
            <person name="Martin F.M."/>
            <person name="Grigoriev I.V."/>
            <person name="Hibbett D.S."/>
        </authorList>
    </citation>
    <scope>NUCLEOTIDE SEQUENCE [LARGE SCALE GENOMIC DNA]</scope>
    <source>
        <strain evidence="2 3">HHB12029</strain>
    </source>
</reference>
<dbReference type="AlphaFoldDB" id="A0A165AU90"/>